<dbReference type="SMART" id="SM00857">
    <property type="entry name" value="Resolvase"/>
    <property type="match status" value="1"/>
</dbReference>
<reference evidence="2 3" key="1">
    <citation type="submission" date="2020-08" db="EMBL/GenBank/DDBJ databases">
        <title>Genomic Encyclopedia of Type Strains, Phase III (KMG-III): the genomes of soil and plant-associated and newly described type strains.</title>
        <authorList>
            <person name="Whitman W."/>
        </authorList>
    </citation>
    <scope>NUCLEOTIDE SEQUENCE [LARGE SCALE GENOMIC DNA]</scope>
    <source>
        <strain evidence="2 3">CECT 3273</strain>
    </source>
</reference>
<comment type="caution">
    <text evidence="2">The sequence shown here is derived from an EMBL/GenBank/DDBJ whole genome shotgun (WGS) entry which is preliminary data.</text>
</comment>
<dbReference type="EMBL" id="JACHJI010000019">
    <property type="protein sequence ID" value="MBB4902849.1"/>
    <property type="molecule type" value="Genomic_DNA"/>
</dbReference>
<dbReference type="Pfam" id="PF00239">
    <property type="entry name" value="Resolvase"/>
    <property type="match status" value="1"/>
</dbReference>
<dbReference type="AlphaFoldDB" id="A0A7W7VAE5"/>
<dbReference type="RefSeq" id="WP_184828441.1">
    <property type="nucleotide sequence ID" value="NZ_BMTI01000027.1"/>
</dbReference>
<proteinExistence type="predicted"/>
<dbReference type="SUPFAM" id="SSF53041">
    <property type="entry name" value="Resolvase-like"/>
    <property type="match status" value="1"/>
</dbReference>
<gene>
    <name evidence="2" type="ORF">FHS37_006946</name>
</gene>
<dbReference type="Gene3D" id="3.40.50.1390">
    <property type="entry name" value="Resolvase, N-terminal catalytic domain"/>
    <property type="match status" value="1"/>
</dbReference>
<dbReference type="GO" id="GO:0000150">
    <property type="term" value="F:DNA strand exchange activity"/>
    <property type="evidence" value="ECO:0007669"/>
    <property type="project" value="InterPro"/>
</dbReference>
<name>A0A7W7VAE5_9ACTN</name>
<dbReference type="PROSITE" id="PS51736">
    <property type="entry name" value="RECOMBINASES_3"/>
    <property type="match status" value="1"/>
</dbReference>
<organism evidence="2 3">
    <name type="scientific">Streptomyces griseomycini</name>
    <dbReference type="NCBI Taxonomy" id="66895"/>
    <lineage>
        <taxon>Bacteria</taxon>
        <taxon>Bacillati</taxon>
        <taxon>Actinomycetota</taxon>
        <taxon>Actinomycetes</taxon>
        <taxon>Kitasatosporales</taxon>
        <taxon>Streptomycetaceae</taxon>
        <taxon>Streptomyces</taxon>
    </lineage>
</organism>
<evidence type="ECO:0000313" key="3">
    <source>
        <dbReference type="Proteomes" id="UP000579523"/>
    </source>
</evidence>
<evidence type="ECO:0000259" key="1">
    <source>
        <dbReference type="PROSITE" id="PS51736"/>
    </source>
</evidence>
<accession>A0A7W7VAE5</accession>
<dbReference type="CDD" id="cd03768">
    <property type="entry name" value="SR_ResInv"/>
    <property type="match status" value="1"/>
</dbReference>
<dbReference type="GO" id="GO:0003677">
    <property type="term" value="F:DNA binding"/>
    <property type="evidence" value="ECO:0007669"/>
    <property type="project" value="InterPro"/>
</dbReference>
<keyword evidence="3" id="KW-1185">Reference proteome</keyword>
<dbReference type="InterPro" id="IPR006119">
    <property type="entry name" value="Resolv_N"/>
</dbReference>
<dbReference type="InterPro" id="IPR036162">
    <property type="entry name" value="Resolvase-like_N_sf"/>
</dbReference>
<dbReference type="Proteomes" id="UP000579523">
    <property type="component" value="Unassembled WGS sequence"/>
</dbReference>
<evidence type="ECO:0000313" key="2">
    <source>
        <dbReference type="EMBL" id="MBB4902849.1"/>
    </source>
</evidence>
<protein>
    <submittedName>
        <fullName evidence="2">DNA invertase Pin-like site-specific DNA recombinase</fullName>
    </submittedName>
</protein>
<sequence length="136" mass="14512">MNAPLEPSGLLAPSPAVLTGIRIGCARVSTGGQELDRRIDALNAAGCRRIFSDRKSGKNDPRPGLEACHAFPAPGDTLVVPSHDRYGRSLQDLVNMVAELRERGIGFQSLHEALGTTTPGGRLIFHSRLACSARAR</sequence>
<feature type="domain" description="Resolvase/invertase-type recombinase catalytic" evidence="1">
    <location>
        <begin position="21"/>
        <end position="136"/>
    </location>
</feature>